<dbReference type="KEGG" id="cpae:CPAST_c40420"/>
<evidence type="ECO:0000313" key="4">
    <source>
        <dbReference type="Proteomes" id="UP000028042"/>
    </source>
</evidence>
<reference evidence="2 5" key="1">
    <citation type="journal article" date="2015" name="Genome Announc.">
        <title>Complete Genome Sequence of the Nitrogen-Fixing and Solvent-Producing Clostridium pasteurianum DSM 525.</title>
        <authorList>
            <person name="Poehlein A."/>
            <person name="Grosse-Honebrink A."/>
            <person name="Zhang Y."/>
            <person name="Minton N.P."/>
            <person name="Daniel R."/>
        </authorList>
    </citation>
    <scope>NUCLEOTIDE SEQUENCE [LARGE SCALE GENOMIC DNA]</scope>
    <source>
        <strain evidence="2">DSM 525</strain>
        <strain evidence="5">DSM 525 / ATCC 6013</strain>
    </source>
</reference>
<dbReference type="Proteomes" id="UP000028042">
    <property type="component" value="Unassembled WGS sequence"/>
</dbReference>
<reference evidence="3 4" key="3">
    <citation type="journal article" name="Genome Announc.">
        <title>Improved Draft Genome Sequence of Clostridium pasteurianum Strain ATCC 6013 (DSM 525) Using a Hybrid Next-Generation Sequencing Approach.</title>
        <authorList>
            <person name="Pyne M.E."/>
            <person name="Utturkar S."/>
            <person name="Brown S.D."/>
            <person name="Moo-Young M."/>
            <person name="Chung D.A."/>
            <person name="Chou C.P."/>
        </authorList>
    </citation>
    <scope>NUCLEOTIDE SEQUENCE [LARGE SCALE GENOMIC DNA]</scope>
    <source>
        <strain evidence="3 4">ATCC 6013</strain>
    </source>
</reference>
<sequence>MGWLKNMATKVMKLLNIRPAPDKTINIIEPLSFQGNVLKNRIWYRGDPSELDQFFKQSARDLVSQSRFWSAVPSDKLNIRKIHSGIPAMIAERLGDIIVADIEGIDVGSDELNTLFEEISDDNNFNKVIGEAIVETLVTGDGAFKITVDTDVTPYPIIDYYGGERVEYTVKRGRIQEIIFYTNYAKENRNYTLQETFGKGYIKYMLYDDSGKEVAINTVEETSELKDTTFDGNFIMAVPMMFFKSQKFDGRGKSIFDSKSDSFDALDETISQWVDAIRAGRVQKYIPKELLPINPSTGEVLEPNPFDNQFISRKTVLSENAIDKMDVVQAEVNYSAFVETYASNLDMCLQGIISPATLGIDLKKTDNAEAQREKEKTTLYTRGKIIDVLTEVIPEVVSIALQVNDLLHSKAPGEYEATINFGEYASPSFDTVVDTVGKAKMNGIMSIEQCVEEMYGDTWTDEEKAEEVQRIKEQSGMTTLDEPGINGQDDDITNELNNVGE</sequence>
<protein>
    <submittedName>
        <fullName evidence="2 3">Phage portal protein, SPP1 Gp6-like</fullName>
    </submittedName>
</protein>
<dbReference type="RefSeq" id="WP_003444943.1">
    <property type="nucleotide sequence ID" value="NZ_ANZB01000006.1"/>
</dbReference>
<dbReference type="PATRIC" id="fig|1262449.3.peg.2089"/>
<dbReference type="eggNOG" id="ENOG502Z7Y9">
    <property type="taxonomic scope" value="Bacteria"/>
</dbReference>
<keyword evidence="5" id="KW-1185">Reference proteome</keyword>
<accession>A0A0H3J838</accession>
<dbReference type="AlphaFoldDB" id="A0A0H3J838"/>
<dbReference type="EMBL" id="JPGY02000001">
    <property type="protein sequence ID" value="KRU13916.1"/>
    <property type="molecule type" value="Genomic_DNA"/>
</dbReference>
<evidence type="ECO:0000256" key="1">
    <source>
        <dbReference type="SAM" id="MobiDB-lite"/>
    </source>
</evidence>
<dbReference type="KEGG" id="cpat:CLPA_c40420"/>
<evidence type="ECO:0000313" key="2">
    <source>
        <dbReference type="EMBL" id="AJA54059.1"/>
    </source>
</evidence>
<dbReference type="Proteomes" id="UP000030905">
    <property type="component" value="Chromosome"/>
</dbReference>
<gene>
    <name evidence="2" type="ORF">CLPA_c40420</name>
    <name evidence="3" type="ORF">CP6013_03172</name>
</gene>
<name>A0A0H3J838_CLOPA</name>
<dbReference type="GeneID" id="93076115"/>
<proteinExistence type="predicted"/>
<evidence type="ECO:0000313" key="5">
    <source>
        <dbReference type="Proteomes" id="UP000030905"/>
    </source>
</evidence>
<dbReference type="EMBL" id="CP009268">
    <property type="protein sequence ID" value="AJA54059.1"/>
    <property type="molecule type" value="Genomic_DNA"/>
</dbReference>
<feature type="region of interest" description="Disordered" evidence="1">
    <location>
        <begin position="472"/>
        <end position="501"/>
    </location>
</feature>
<organism evidence="2 5">
    <name type="scientific">Clostridium pasteurianum DSM 525 = ATCC 6013</name>
    <dbReference type="NCBI Taxonomy" id="1262449"/>
    <lineage>
        <taxon>Bacteria</taxon>
        <taxon>Bacillati</taxon>
        <taxon>Bacillota</taxon>
        <taxon>Clostridia</taxon>
        <taxon>Eubacteriales</taxon>
        <taxon>Clostridiaceae</taxon>
        <taxon>Clostridium</taxon>
    </lineage>
</organism>
<reference evidence="3" key="2">
    <citation type="submission" date="2015-10" db="EMBL/GenBank/DDBJ databases">
        <title>Improved Draft Genome Sequence of Clostridium pasteurianum Strain ATCC 6013 (DSM 525) Using a Hybrid Next-Generation Sequencing Approach.</title>
        <authorList>
            <person name="Pyne M.E."/>
            <person name="Utturkar S.M."/>
            <person name="Brown S.D."/>
            <person name="Moo-Young M."/>
            <person name="Chung D.A."/>
            <person name="Chou P.C."/>
        </authorList>
    </citation>
    <scope>NUCLEOTIDE SEQUENCE</scope>
    <source>
        <strain evidence="3">ATCC 6013</strain>
    </source>
</reference>
<evidence type="ECO:0000313" key="3">
    <source>
        <dbReference type="EMBL" id="KRU13916.1"/>
    </source>
</evidence>